<dbReference type="SUPFAM" id="SSF55961">
    <property type="entry name" value="Bet v1-like"/>
    <property type="match status" value="1"/>
</dbReference>
<proteinExistence type="predicted"/>
<dbReference type="InterPro" id="IPR023393">
    <property type="entry name" value="START-like_dom_sf"/>
</dbReference>
<dbReference type="EMBL" id="SLYQ01000004">
    <property type="protein sequence ID" value="TCQ73161.1"/>
    <property type="molecule type" value="Genomic_DNA"/>
</dbReference>
<evidence type="ECO:0000313" key="1">
    <source>
        <dbReference type="EMBL" id="TCQ73161.1"/>
    </source>
</evidence>
<dbReference type="Proteomes" id="UP000295263">
    <property type="component" value="Unassembled WGS sequence"/>
</dbReference>
<accession>A0ABD7QII5</accession>
<dbReference type="Gene3D" id="3.30.530.20">
    <property type="match status" value="1"/>
</dbReference>
<evidence type="ECO:0000313" key="2">
    <source>
        <dbReference type="Proteomes" id="UP000295263"/>
    </source>
</evidence>
<gene>
    <name evidence="1" type="ORF">EC841_10495</name>
</gene>
<sequence length="175" mass="19131">MHQPTQQSAIVWPEAYLPGTTDNFASNEIIVSGLTAAEIWTQLDDTTRWPTYYSNVADIHFDADGGPLLSANARFRFSTFGFPIEAQIVEYVPPAAGQAARVAWHGWAEGDETTRLDVIHAWLFEDLPGGRVRILTQESQKGVPAQTLAASVPNPMINGHQEWICGLATAARAAQ</sequence>
<protein>
    <recommendedName>
        <fullName evidence="3">Polyketide cyclase</fullName>
    </recommendedName>
</protein>
<organism evidence="1 2">
    <name type="scientific">Raoultella ornithinolytica</name>
    <name type="common">Klebsiella ornithinolytica</name>
    <dbReference type="NCBI Taxonomy" id="54291"/>
    <lineage>
        <taxon>Bacteria</taxon>
        <taxon>Pseudomonadati</taxon>
        <taxon>Pseudomonadota</taxon>
        <taxon>Gammaproteobacteria</taxon>
        <taxon>Enterobacterales</taxon>
        <taxon>Enterobacteriaceae</taxon>
        <taxon>Klebsiella/Raoultella group</taxon>
        <taxon>Raoultella</taxon>
    </lineage>
</organism>
<comment type="caution">
    <text evidence="1">The sequence shown here is derived from an EMBL/GenBank/DDBJ whole genome shotgun (WGS) entry which is preliminary data.</text>
</comment>
<reference evidence="1 2" key="1">
    <citation type="submission" date="2019-03" db="EMBL/GenBank/DDBJ databases">
        <title>Genomic analyses of the natural microbiome of Caenorhabditis elegans.</title>
        <authorList>
            <person name="Samuel B."/>
        </authorList>
    </citation>
    <scope>NUCLEOTIDE SEQUENCE [LARGE SCALE GENOMIC DNA]</scope>
    <source>
        <strain evidence="1 2">JUb54</strain>
    </source>
</reference>
<dbReference type="AlphaFoldDB" id="A0ABD7QII5"/>
<dbReference type="RefSeq" id="WP_123709510.1">
    <property type="nucleotide sequence ID" value="NZ_SLYQ01000004.1"/>
</dbReference>
<name>A0ABD7QII5_RAOOR</name>
<evidence type="ECO:0008006" key="3">
    <source>
        <dbReference type="Google" id="ProtNLM"/>
    </source>
</evidence>